<dbReference type="GO" id="GO:0007508">
    <property type="term" value="P:larval heart development"/>
    <property type="evidence" value="ECO:0007669"/>
    <property type="project" value="TreeGrafter"/>
</dbReference>
<dbReference type="GO" id="GO:0061343">
    <property type="term" value="P:cell adhesion involved in heart morphogenesis"/>
    <property type="evidence" value="ECO:0007669"/>
    <property type="project" value="TreeGrafter"/>
</dbReference>
<dbReference type="AlphaFoldDB" id="A0A2I0UTN2"/>
<dbReference type="GO" id="GO:0031012">
    <property type="term" value="C:extracellular matrix"/>
    <property type="evidence" value="ECO:0007669"/>
    <property type="project" value="TreeGrafter"/>
</dbReference>
<proteinExistence type="predicted"/>
<organism evidence="1 2">
    <name type="scientific">Limosa lapponica baueri</name>
    <dbReference type="NCBI Taxonomy" id="1758121"/>
    <lineage>
        <taxon>Eukaryota</taxon>
        <taxon>Metazoa</taxon>
        <taxon>Chordata</taxon>
        <taxon>Craniata</taxon>
        <taxon>Vertebrata</taxon>
        <taxon>Euteleostomi</taxon>
        <taxon>Archelosauria</taxon>
        <taxon>Archosauria</taxon>
        <taxon>Dinosauria</taxon>
        <taxon>Saurischia</taxon>
        <taxon>Theropoda</taxon>
        <taxon>Coelurosauria</taxon>
        <taxon>Aves</taxon>
        <taxon>Neognathae</taxon>
        <taxon>Neoaves</taxon>
        <taxon>Charadriiformes</taxon>
        <taxon>Scolopacidae</taxon>
        <taxon>Limosa</taxon>
    </lineage>
</organism>
<evidence type="ECO:0000313" key="2">
    <source>
        <dbReference type="Proteomes" id="UP000233556"/>
    </source>
</evidence>
<dbReference type="PANTHER" id="PTHR33395:SF22">
    <property type="entry name" value="REVERSE TRANSCRIPTASE DOMAIN-CONTAINING PROTEIN"/>
    <property type="match status" value="1"/>
</dbReference>
<reference evidence="2" key="1">
    <citation type="submission" date="2017-11" db="EMBL/GenBank/DDBJ databases">
        <authorList>
            <person name="Lima N.C."/>
            <person name="Parody-Merino A.M."/>
            <person name="Battley P.F."/>
            <person name="Fidler A.E."/>
            <person name="Prosdocimi F."/>
        </authorList>
    </citation>
    <scope>NUCLEOTIDE SEQUENCE [LARGE SCALE GENOMIC DNA]</scope>
</reference>
<evidence type="ECO:0000313" key="1">
    <source>
        <dbReference type="EMBL" id="PKU49415.1"/>
    </source>
</evidence>
<dbReference type="GO" id="GO:0003964">
    <property type="term" value="F:RNA-directed DNA polymerase activity"/>
    <property type="evidence" value="ECO:0007669"/>
    <property type="project" value="UniProtKB-KW"/>
</dbReference>
<protein>
    <submittedName>
        <fullName evidence="1">Rna-directed dna polymerase from mobile element jockey-like</fullName>
    </submittedName>
</protein>
<dbReference type="PANTHER" id="PTHR33395">
    <property type="entry name" value="TRANSCRIPTASE, PUTATIVE-RELATED-RELATED"/>
    <property type="match status" value="1"/>
</dbReference>
<dbReference type="EMBL" id="KZ505638">
    <property type="protein sequence ID" value="PKU49415.1"/>
    <property type="molecule type" value="Genomic_DNA"/>
</dbReference>
<sequence>MSDFKYRDIFWKNNTAAHMLSIKFLECIEDCFLTQTLDVPTRKEALLDMLLTDQENLLCNVLASDSLGCSNHYVVECEMLLSMMKVSTKTKALDFRGANFSSLRAQLAEIPWKASMEHKGISECWDFFKNTLLEVQKPFIPFIGQIYLAGDQLCGKRPGGPGRQQAQYESTVCCSGKESQQDGGLHQQGHHQQRQRRHYPTLLRTCQATPGILCSVLVLLSKKNVDRLERVQRRDTKMINGLGSLRKAESIWFVQLGEKKAQGRAYYYVTVFKGWLQRRWRLPFYKESHGKDEG</sequence>
<keyword evidence="1" id="KW-0695">RNA-directed DNA polymerase</keyword>
<keyword evidence="1" id="KW-0548">Nucleotidyltransferase</keyword>
<dbReference type="Proteomes" id="UP000233556">
    <property type="component" value="Unassembled WGS sequence"/>
</dbReference>
<reference evidence="2" key="2">
    <citation type="submission" date="2017-12" db="EMBL/GenBank/DDBJ databases">
        <title>Genome sequence of the Bar-tailed Godwit (Limosa lapponica baueri).</title>
        <authorList>
            <person name="Lima N.C.B."/>
            <person name="Parody-Merino A.M."/>
            <person name="Battley P.F."/>
            <person name="Fidler A.E."/>
            <person name="Prosdocimi F."/>
        </authorList>
    </citation>
    <scope>NUCLEOTIDE SEQUENCE [LARGE SCALE GENOMIC DNA]</scope>
</reference>
<keyword evidence="2" id="KW-1185">Reference proteome</keyword>
<gene>
    <name evidence="1" type="ORF">llap_280</name>
</gene>
<name>A0A2I0UTN2_LIMLA</name>
<accession>A0A2I0UTN2</accession>
<keyword evidence="1" id="KW-0808">Transferase</keyword>